<evidence type="ECO:0000256" key="1">
    <source>
        <dbReference type="ARBA" id="ARBA00022946"/>
    </source>
</evidence>
<dbReference type="InterPro" id="IPR017703">
    <property type="entry name" value="YgfZ/GCV_T_CS"/>
</dbReference>
<dbReference type="SUPFAM" id="SSF103025">
    <property type="entry name" value="Folate-binding domain"/>
    <property type="match status" value="1"/>
</dbReference>
<gene>
    <name evidence="4" type="ORF">ID810_10460</name>
</gene>
<dbReference type="GO" id="GO:0016226">
    <property type="term" value="P:iron-sulfur cluster assembly"/>
    <property type="evidence" value="ECO:0007669"/>
    <property type="project" value="TreeGrafter"/>
</dbReference>
<dbReference type="RefSeq" id="WP_166858446.1">
    <property type="nucleotide sequence ID" value="NZ_CP063989.1"/>
</dbReference>
<dbReference type="EMBL" id="CP063989">
    <property type="protein sequence ID" value="QPL05139.1"/>
    <property type="molecule type" value="Genomic_DNA"/>
</dbReference>
<feature type="domain" description="CAF17 C-terminal" evidence="3">
    <location>
        <begin position="282"/>
        <end position="347"/>
    </location>
</feature>
<feature type="region of interest" description="Disordered" evidence="2">
    <location>
        <begin position="1"/>
        <end position="20"/>
    </location>
</feature>
<evidence type="ECO:0000259" key="3">
    <source>
        <dbReference type="Pfam" id="PF25455"/>
    </source>
</evidence>
<dbReference type="NCBIfam" id="TIGR03317">
    <property type="entry name" value="ygfZ_signature"/>
    <property type="match status" value="1"/>
</dbReference>
<accession>A0A7T0PVX9</accession>
<evidence type="ECO:0000313" key="4">
    <source>
        <dbReference type="EMBL" id="QPL05139.1"/>
    </source>
</evidence>
<dbReference type="Gene3D" id="3.30.1360.120">
    <property type="entry name" value="Probable tRNA modification gtpase trme, domain 1"/>
    <property type="match status" value="1"/>
</dbReference>
<dbReference type="InterPro" id="IPR057460">
    <property type="entry name" value="CAF17_C"/>
</dbReference>
<reference evidence="4 5" key="1">
    <citation type="submission" date="2020-11" db="EMBL/GenBank/DDBJ databases">
        <title>Actinomyces sp. ZJ750.</title>
        <authorList>
            <person name="Zhou J."/>
        </authorList>
    </citation>
    <scope>NUCLEOTIDE SEQUENCE [LARGE SCALE GENOMIC DNA]</scope>
    <source>
        <strain evidence="4 5">ZJ750</strain>
    </source>
</reference>
<protein>
    <submittedName>
        <fullName evidence="4">Folate-binding protein YgfZ</fullName>
    </submittedName>
</protein>
<dbReference type="InterPro" id="IPR027266">
    <property type="entry name" value="TrmE/GcvT-like"/>
</dbReference>
<name>A0A7T0PVX9_9ACTO</name>
<proteinExistence type="predicted"/>
<dbReference type="KEGG" id="arep:ID810_10460"/>
<dbReference type="InterPro" id="IPR045179">
    <property type="entry name" value="YgfZ/GcvT"/>
</dbReference>
<dbReference type="PANTHER" id="PTHR22602">
    <property type="entry name" value="TRANSFERASE CAF17, MITOCHONDRIAL-RELATED"/>
    <property type="match status" value="1"/>
</dbReference>
<organism evidence="4 5">
    <name type="scientific">Actinomyces respiraculi</name>
    <dbReference type="NCBI Taxonomy" id="2744574"/>
    <lineage>
        <taxon>Bacteria</taxon>
        <taxon>Bacillati</taxon>
        <taxon>Actinomycetota</taxon>
        <taxon>Actinomycetes</taxon>
        <taxon>Actinomycetales</taxon>
        <taxon>Actinomycetaceae</taxon>
        <taxon>Actinomyces</taxon>
    </lineage>
</organism>
<keyword evidence="5" id="KW-1185">Reference proteome</keyword>
<dbReference type="PANTHER" id="PTHR22602:SF0">
    <property type="entry name" value="TRANSFERASE CAF17, MITOCHONDRIAL-RELATED"/>
    <property type="match status" value="1"/>
</dbReference>
<keyword evidence="1" id="KW-0809">Transit peptide</keyword>
<dbReference type="Proteomes" id="UP000594637">
    <property type="component" value="Chromosome"/>
</dbReference>
<sequence length="405" mass="42877">MRRSPLLDLDAAQAGPDGDLDAPVPAHYGSPLREQALLAEGAAVTALARDVVTVTGPDRLTWLTTLGSQDLRSLAPDDGGAETLLLDAQGRITHALAALDDGQTLWLVTETGRGPMLAGFLDSMRFMLRVEVAMRDDVHALGAMGRAVDVLAGAAREGGCLLGRWRDPWPGVVDGGTAYDVGLGSPEHPFRHPGEGYAAGFVLVGEEQVRAVVTDSGLRPAGSLAWEALRVEAGRPRWGREVDERAIPHELDWLRTAVHLTKGCYPGQETIARTLNLGRPPRRLTTLQLDGLSGEAPLPGAVVRMGERPVGTVTSVVRHHDVGPMALALLRRATPLTQPLTVDITDVTDVTEGEEGADGDAQVVARVDALQEPLVSPEGKAGASPAERPGAGLRTSLLHRGGRER</sequence>
<evidence type="ECO:0000256" key="2">
    <source>
        <dbReference type="SAM" id="MobiDB-lite"/>
    </source>
</evidence>
<feature type="region of interest" description="Disordered" evidence="2">
    <location>
        <begin position="372"/>
        <end position="405"/>
    </location>
</feature>
<dbReference type="AlphaFoldDB" id="A0A7T0PVX9"/>
<dbReference type="Pfam" id="PF25455">
    <property type="entry name" value="Beta-barrel_CAF17_C"/>
    <property type="match status" value="1"/>
</dbReference>
<evidence type="ECO:0000313" key="5">
    <source>
        <dbReference type="Proteomes" id="UP000594637"/>
    </source>
</evidence>